<dbReference type="RefSeq" id="WP_183750052.1">
    <property type="nucleotide sequence ID" value="NZ_JACICC010000001.1"/>
</dbReference>
<dbReference type="InterPro" id="IPR011006">
    <property type="entry name" value="CheY-like_superfamily"/>
</dbReference>
<dbReference type="Gene3D" id="1.20.120.160">
    <property type="entry name" value="HPT domain"/>
    <property type="match status" value="1"/>
</dbReference>
<dbReference type="GO" id="GO:0006935">
    <property type="term" value="P:chemotaxis"/>
    <property type="evidence" value="ECO:0007669"/>
    <property type="project" value="InterPro"/>
</dbReference>
<dbReference type="CDD" id="cd00088">
    <property type="entry name" value="HPT"/>
    <property type="match status" value="1"/>
</dbReference>
<evidence type="ECO:0000313" key="17">
    <source>
        <dbReference type="Proteomes" id="UP000537592"/>
    </source>
</evidence>
<keyword evidence="7" id="KW-0902">Two-component regulatory system</keyword>
<feature type="compositionally biased region" description="Acidic residues" evidence="11">
    <location>
        <begin position="138"/>
        <end position="150"/>
    </location>
</feature>
<evidence type="ECO:0000256" key="11">
    <source>
        <dbReference type="SAM" id="MobiDB-lite"/>
    </source>
</evidence>
<feature type="domain" description="CheW-like" evidence="14">
    <location>
        <begin position="664"/>
        <end position="792"/>
    </location>
</feature>
<dbReference type="SMART" id="SM00448">
    <property type="entry name" value="REC"/>
    <property type="match status" value="1"/>
</dbReference>
<evidence type="ECO:0000256" key="6">
    <source>
        <dbReference type="ARBA" id="ARBA00022777"/>
    </source>
</evidence>
<dbReference type="PANTHER" id="PTHR43395:SF1">
    <property type="entry name" value="CHEMOTAXIS PROTEIN CHEA"/>
    <property type="match status" value="1"/>
</dbReference>
<dbReference type="CDD" id="cd00731">
    <property type="entry name" value="CheA_reg"/>
    <property type="match status" value="1"/>
</dbReference>
<evidence type="ECO:0000256" key="4">
    <source>
        <dbReference type="ARBA" id="ARBA00022553"/>
    </source>
</evidence>
<keyword evidence="6 16" id="KW-0418">Kinase</keyword>
<dbReference type="InterPro" id="IPR037006">
    <property type="entry name" value="CheA-like_homodim_sf"/>
</dbReference>
<organism evidence="16 17">
    <name type="scientific">Pseudochelatococcus contaminans</name>
    <dbReference type="NCBI Taxonomy" id="1538103"/>
    <lineage>
        <taxon>Bacteria</taxon>
        <taxon>Pseudomonadati</taxon>
        <taxon>Pseudomonadota</taxon>
        <taxon>Alphaproteobacteria</taxon>
        <taxon>Hyphomicrobiales</taxon>
        <taxon>Chelatococcaceae</taxon>
        <taxon>Pseudochelatococcus</taxon>
    </lineage>
</organism>
<comment type="caution">
    <text evidence="16">The sequence shown here is derived from an EMBL/GenBank/DDBJ whole genome shotgun (WGS) entry which is preliminary data.</text>
</comment>
<evidence type="ECO:0000313" key="16">
    <source>
        <dbReference type="EMBL" id="MBB3808000.1"/>
    </source>
</evidence>
<evidence type="ECO:0000256" key="8">
    <source>
        <dbReference type="ARBA" id="ARBA00035100"/>
    </source>
</evidence>
<feature type="domain" description="Response regulatory" evidence="13">
    <location>
        <begin position="807"/>
        <end position="924"/>
    </location>
</feature>
<dbReference type="EMBL" id="JACICC010000001">
    <property type="protein sequence ID" value="MBB3808000.1"/>
    <property type="molecule type" value="Genomic_DNA"/>
</dbReference>
<feature type="region of interest" description="Disordered" evidence="11">
    <location>
        <begin position="174"/>
        <end position="258"/>
    </location>
</feature>
<evidence type="ECO:0000256" key="7">
    <source>
        <dbReference type="ARBA" id="ARBA00023012"/>
    </source>
</evidence>
<dbReference type="Gene3D" id="2.30.30.40">
    <property type="entry name" value="SH3 Domains"/>
    <property type="match status" value="1"/>
</dbReference>
<feature type="domain" description="Histidine kinase" evidence="12">
    <location>
        <begin position="263"/>
        <end position="503"/>
    </location>
</feature>
<dbReference type="PROSITE" id="PS50110">
    <property type="entry name" value="RESPONSE_REGULATORY"/>
    <property type="match status" value="1"/>
</dbReference>
<proteinExistence type="predicted"/>
<dbReference type="InterPro" id="IPR004358">
    <property type="entry name" value="Sig_transdc_His_kin-like_C"/>
</dbReference>
<sequence length="931" mass="100300">MDDLLQEFLTETNESLDLVDTELVKFERDPHNADILSSIFRIVHTIKGTSGFLGLARLGAVAHAGETLMGRFRDGAPVLPGSVDLVMRAIDRIKGIVHDLENNDGIEPEEDDSEIIAALEEMAEKVAQAAKAPPVDEQASEPEIVPEDEPQGSAAQANAAADDELDELERLFRDTPVDPRPSASATTPPEAAAKAETPKAGSDAAHPGKETAPVAPPATKPAGGVPARAEQPLASRETPSQHGEDAAGGGRGGPGQSIRVNVDTLEQLMTMVSELVLTRNQLLDLMRRHEESEFKVPLQRLSQVTGELQDAVMKTRMQPIGNAWQKLPRILRDLSRDLGKPIDLQMHGADTELDRQVLEMIRDPLTHMIRNSADHGLESPADRVKAGKREVGTVRLSAYHEGGHIIIEVSDDGRGLNTARIREKAIRNGLVSEVEAEKLSDSQVHAFIFHAGFSTAEAVTSVSGRGVGMDVVRTNIELIGGSVNVVSRAGQGSTFLIKIPLTLAIVSALIVESGGERFAIPQLAVVELVRVQKGSEHRIERFKEAPVLRLRDKLLPIVYLDQLLGIGTQTDSAGESFVAVMQVGNRTFGIGVDNVLHTEEIVIKPVSSILRHVSMFSGTTILGDGSVIMIIDPNSMAQAMAAGLTSNTTHDDVPEAIAASAEANTSLIVFRVGSSEPKAVPLSLITRLEVVDADRIERVTGHDLVQYRGSLMPLIYFDEASRQSTRKERPLLVFTDQGKAIGFAVDEIIDIVDEEFSIEFDSGGPGIVGTAVIRGKATEILDIGHFLPSGFSLIASQRTPAAPNQPQILFVDDSALFRNMLTPSLREAGYDVTVCGSVAEAWQHLNAGTIFNVVVSDIDMPEVDGYTFVEQLRANPATVDWPVIALSGLGTPEAIERGRIAGFTDYIAKFDKAGLLAALEEFTARYMKAES</sequence>
<feature type="region of interest" description="Disordered" evidence="11">
    <location>
        <begin position="126"/>
        <end position="162"/>
    </location>
</feature>
<dbReference type="PANTHER" id="PTHR43395">
    <property type="entry name" value="SENSOR HISTIDINE KINASE CHEA"/>
    <property type="match status" value="1"/>
</dbReference>
<dbReference type="InterPro" id="IPR005467">
    <property type="entry name" value="His_kinase_dom"/>
</dbReference>
<keyword evidence="5 16" id="KW-0808">Transferase</keyword>
<evidence type="ECO:0000259" key="13">
    <source>
        <dbReference type="PROSITE" id="PS50110"/>
    </source>
</evidence>
<dbReference type="SMART" id="SM01231">
    <property type="entry name" value="H-kinase_dim"/>
    <property type="match status" value="1"/>
</dbReference>
<dbReference type="InterPro" id="IPR004105">
    <property type="entry name" value="CheA-like_dim"/>
</dbReference>
<dbReference type="Gene3D" id="3.40.50.2300">
    <property type="match status" value="1"/>
</dbReference>
<keyword evidence="17" id="KW-1185">Reference proteome</keyword>
<evidence type="ECO:0000259" key="12">
    <source>
        <dbReference type="PROSITE" id="PS50109"/>
    </source>
</evidence>
<protein>
    <recommendedName>
        <fullName evidence="3">Chemotaxis protein CheA</fullName>
        <ecNumber evidence="2">2.7.13.3</ecNumber>
    </recommendedName>
</protein>
<evidence type="ECO:0000259" key="14">
    <source>
        <dbReference type="PROSITE" id="PS50851"/>
    </source>
</evidence>
<reference evidence="16 17" key="1">
    <citation type="submission" date="2020-08" db="EMBL/GenBank/DDBJ databases">
        <title>Genomic Encyclopedia of Type Strains, Phase IV (KMG-IV): sequencing the most valuable type-strain genomes for metagenomic binning, comparative biology and taxonomic classification.</title>
        <authorList>
            <person name="Goeker M."/>
        </authorList>
    </citation>
    <scope>NUCLEOTIDE SEQUENCE [LARGE SCALE GENOMIC DNA]</scope>
    <source>
        <strain evidence="16 17">DSM 28760</strain>
    </source>
</reference>
<dbReference type="Pfam" id="PF01584">
    <property type="entry name" value="CheW"/>
    <property type="match status" value="2"/>
</dbReference>
<evidence type="ECO:0000256" key="2">
    <source>
        <dbReference type="ARBA" id="ARBA00012438"/>
    </source>
</evidence>
<dbReference type="Proteomes" id="UP000537592">
    <property type="component" value="Unassembled WGS sequence"/>
</dbReference>
<dbReference type="InterPro" id="IPR036890">
    <property type="entry name" value="HATPase_C_sf"/>
</dbReference>
<dbReference type="Pfam" id="PF02518">
    <property type="entry name" value="HATPase_c"/>
    <property type="match status" value="1"/>
</dbReference>
<evidence type="ECO:0000256" key="5">
    <source>
        <dbReference type="ARBA" id="ARBA00022679"/>
    </source>
</evidence>
<dbReference type="InterPro" id="IPR036097">
    <property type="entry name" value="HisK_dim/P_sf"/>
</dbReference>
<dbReference type="SUPFAM" id="SSF52172">
    <property type="entry name" value="CheY-like"/>
    <property type="match status" value="1"/>
</dbReference>
<dbReference type="InterPro" id="IPR036061">
    <property type="entry name" value="CheW-like_dom_sf"/>
</dbReference>
<evidence type="ECO:0000259" key="15">
    <source>
        <dbReference type="PROSITE" id="PS50894"/>
    </source>
</evidence>
<dbReference type="InterPro" id="IPR001789">
    <property type="entry name" value="Sig_transdc_resp-reg_receiver"/>
</dbReference>
<dbReference type="Gene3D" id="1.10.287.560">
    <property type="entry name" value="Histidine kinase CheA-like, homodimeric domain"/>
    <property type="match status" value="1"/>
</dbReference>
<dbReference type="Pfam" id="PF02895">
    <property type="entry name" value="H-kinase_dim"/>
    <property type="match status" value="1"/>
</dbReference>
<dbReference type="SMART" id="SM00387">
    <property type="entry name" value="HATPase_c"/>
    <property type="match status" value="1"/>
</dbReference>
<gene>
    <name evidence="16" type="ORF">FHS81_000054</name>
</gene>
<dbReference type="Pfam" id="PF01627">
    <property type="entry name" value="Hpt"/>
    <property type="match status" value="1"/>
</dbReference>
<dbReference type="EC" id="2.7.13.3" evidence="2"/>
<dbReference type="SUPFAM" id="SSF47384">
    <property type="entry name" value="Homodimeric domain of signal transducing histidine kinase"/>
    <property type="match status" value="1"/>
</dbReference>
<accession>A0A7W5Z0W3</accession>
<evidence type="ECO:0000256" key="3">
    <source>
        <dbReference type="ARBA" id="ARBA00021495"/>
    </source>
</evidence>
<dbReference type="PROSITE" id="PS50894">
    <property type="entry name" value="HPT"/>
    <property type="match status" value="1"/>
</dbReference>
<dbReference type="GO" id="GO:0005737">
    <property type="term" value="C:cytoplasm"/>
    <property type="evidence" value="ECO:0007669"/>
    <property type="project" value="InterPro"/>
</dbReference>
<dbReference type="InterPro" id="IPR008207">
    <property type="entry name" value="Sig_transdc_His_kin_Hpt_dom"/>
</dbReference>
<dbReference type="SUPFAM" id="SSF55874">
    <property type="entry name" value="ATPase domain of HSP90 chaperone/DNA topoisomerase II/histidine kinase"/>
    <property type="match status" value="1"/>
</dbReference>
<dbReference type="SUPFAM" id="SSF47226">
    <property type="entry name" value="Histidine-containing phosphotransfer domain, HPT domain"/>
    <property type="match status" value="1"/>
</dbReference>
<dbReference type="PROSITE" id="PS50851">
    <property type="entry name" value="CHEW"/>
    <property type="match status" value="2"/>
</dbReference>
<name>A0A7W5Z0W3_9HYPH</name>
<evidence type="ECO:0000256" key="9">
    <source>
        <dbReference type="PROSITE-ProRule" id="PRU00110"/>
    </source>
</evidence>
<dbReference type="CDD" id="cd16916">
    <property type="entry name" value="HATPase_CheA-like"/>
    <property type="match status" value="1"/>
</dbReference>
<comment type="catalytic activity">
    <reaction evidence="1">
        <text>ATP + protein L-histidine = ADP + protein N-phospho-L-histidine.</text>
        <dbReference type="EC" id="2.7.13.3"/>
    </reaction>
</comment>
<feature type="modified residue" description="Phosphohistidine" evidence="9">
    <location>
        <position position="44"/>
    </location>
</feature>
<dbReference type="FunFam" id="3.30.565.10:FF:000016">
    <property type="entry name" value="Chemotaxis protein CheA, putative"/>
    <property type="match status" value="1"/>
</dbReference>
<feature type="domain" description="HPt" evidence="15">
    <location>
        <begin position="1"/>
        <end position="100"/>
    </location>
</feature>
<dbReference type="GO" id="GO:0000155">
    <property type="term" value="F:phosphorelay sensor kinase activity"/>
    <property type="evidence" value="ECO:0007669"/>
    <property type="project" value="InterPro"/>
</dbReference>
<dbReference type="InterPro" id="IPR002545">
    <property type="entry name" value="CheW-lke_dom"/>
</dbReference>
<dbReference type="SMART" id="SM00073">
    <property type="entry name" value="HPT"/>
    <property type="match status" value="1"/>
</dbReference>
<feature type="compositionally biased region" description="Low complexity" evidence="11">
    <location>
        <begin position="181"/>
        <end position="200"/>
    </location>
</feature>
<feature type="domain" description="CheW-like" evidence="14">
    <location>
        <begin position="505"/>
        <end position="642"/>
    </location>
</feature>
<keyword evidence="4 10" id="KW-0597">Phosphoprotein</keyword>
<dbReference type="InterPro" id="IPR003594">
    <property type="entry name" value="HATPase_dom"/>
</dbReference>
<feature type="modified residue" description="4-aspartylphosphate" evidence="10">
    <location>
        <position position="857"/>
    </location>
</feature>
<dbReference type="InterPro" id="IPR036641">
    <property type="entry name" value="HPT_dom_sf"/>
</dbReference>
<dbReference type="PRINTS" id="PR00344">
    <property type="entry name" value="BCTRLSENSOR"/>
</dbReference>
<feature type="compositionally biased region" description="Gly residues" evidence="11">
    <location>
        <begin position="246"/>
        <end position="255"/>
    </location>
</feature>
<dbReference type="AlphaFoldDB" id="A0A7W5Z0W3"/>
<evidence type="ECO:0000256" key="1">
    <source>
        <dbReference type="ARBA" id="ARBA00000085"/>
    </source>
</evidence>
<dbReference type="Gene3D" id="3.30.565.10">
    <property type="entry name" value="Histidine kinase-like ATPase, C-terminal domain"/>
    <property type="match status" value="1"/>
</dbReference>
<dbReference type="InterPro" id="IPR051315">
    <property type="entry name" value="Bact_Chemotaxis_CheA"/>
</dbReference>
<dbReference type="Pfam" id="PF00072">
    <property type="entry name" value="Response_reg"/>
    <property type="match status" value="1"/>
</dbReference>
<dbReference type="SMART" id="SM00260">
    <property type="entry name" value="CheW"/>
    <property type="match status" value="2"/>
</dbReference>
<dbReference type="SUPFAM" id="SSF50341">
    <property type="entry name" value="CheW-like"/>
    <property type="match status" value="2"/>
</dbReference>
<evidence type="ECO:0000256" key="10">
    <source>
        <dbReference type="PROSITE-ProRule" id="PRU00169"/>
    </source>
</evidence>
<dbReference type="PROSITE" id="PS50109">
    <property type="entry name" value="HIS_KIN"/>
    <property type="match status" value="1"/>
</dbReference>
<comment type="function">
    <text evidence="8">Involved in the transmission of sensory signals from the chemoreceptors to the flagellar motors. CheA is autophosphorylated; it can transfer its phosphate group to either CheB or CheY.</text>
</comment>